<evidence type="ECO:0000313" key="6">
    <source>
        <dbReference type="Proteomes" id="UP000030403"/>
    </source>
</evidence>
<dbReference type="eggNOG" id="COG0073">
    <property type="taxonomic scope" value="Bacteria"/>
</dbReference>
<comment type="caution">
    <text evidence="5">The sequence shown here is derived from an EMBL/GenBank/DDBJ whole genome shotgun (WGS) entry which is preliminary data.</text>
</comment>
<gene>
    <name evidence="5" type="ORF">N783_01595</name>
</gene>
<dbReference type="InterPro" id="IPR033714">
    <property type="entry name" value="tRNA_bind_bactPheRS"/>
</dbReference>
<dbReference type="RefSeq" id="WP_027445639.1">
    <property type="nucleotide sequence ID" value="NZ_AULJ01000013.1"/>
</dbReference>
<feature type="domain" description="TRNA-binding" evidence="4">
    <location>
        <begin position="91"/>
        <end position="201"/>
    </location>
</feature>
<keyword evidence="1 3" id="KW-0820">tRNA-binding</keyword>
<dbReference type="Pfam" id="PF01588">
    <property type="entry name" value="tRNA_bind"/>
    <property type="match status" value="1"/>
</dbReference>
<dbReference type="OrthoDB" id="9805455at2"/>
<keyword evidence="6" id="KW-1185">Reference proteome</keyword>
<dbReference type="InterPro" id="IPR027855">
    <property type="entry name" value="DUF4479"/>
</dbReference>
<dbReference type="EMBL" id="AVPF01000088">
    <property type="protein sequence ID" value="KGX83699.1"/>
    <property type="molecule type" value="Genomic_DNA"/>
</dbReference>
<evidence type="ECO:0000256" key="2">
    <source>
        <dbReference type="ARBA" id="ARBA00022884"/>
    </source>
</evidence>
<dbReference type="InterPro" id="IPR037154">
    <property type="entry name" value="YtpR-like_sf"/>
</dbReference>
<organism evidence="5 6">
    <name type="scientific">Pontibacillus marinus BH030004 = DSM 16465</name>
    <dbReference type="NCBI Taxonomy" id="1385511"/>
    <lineage>
        <taxon>Bacteria</taxon>
        <taxon>Bacillati</taxon>
        <taxon>Bacillota</taxon>
        <taxon>Bacilli</taxon>
        <taxon>Bacillales</taxon>
        <taxon>Bacillaceae</taxon>
        <taxon>Pontibacillus</taxon>
    </lineage>
</organism>
<dbReference type="PROSITE" id="PS50886">
    <property type="entry name" value="TRBD"/>
    <property type="match status" value="1"/>
</dbReference>
<accession>A0A0A5FUW3</accession>
<dbReference type="InterPro" id="IPR002547">
    <property type="entry name" value="tRNA-bd_dom"/>
</dbReference>
<dbReference type="CDD" id="cd02796">
    <property type="entry name" value="tRNA_bind_bactPheRS"/>
    <property type="match status" value="1"/>
</dbReference>
<evidence type="ECO:0000256" key="1">
    <source>
        <dbReference type="ARBA" id="ARBA00022555"/>
    </source>
</evidence>
<keyword evidence="2 3" id="KW-0694">RNA-binding</keyword>
<dbReference type="NCBIfam" id="NF045760">
    <property type="entry name" value="YtpR"/>
    <property type="match status" value="1"/>
</dbReference>
<dbReference type="STRING" id="1385511.GCA_000425225_01290"/>
<dbReference type="GO" id="GO:0000049">
    <property type="term" value="F:tRNA binding"/>
    <property type="evidence" value="ECO:0007669"/>
    <property type="project" value="UniProtKB-UniRule"/>
</dbReference>
<protein>
    <submittedName>
        <fullName evidence="5">tRNA-binding protein</fullName>
    </submittedName>
</protein>
<dbReference type="InterPro" id="IPR012340">
    <property type="entry name" value="NA-bd_OB-fold"/>
</dbReference>
<evidence type="ECO:0000313" key="5">
    <source>
        <dbReference type="EMBL" id="KGX83699.1"/>
    </source>
</evidence>
<dbReference type="Gene3D" id="3.30.1940.10">
    <property type="entry name" value="YtpR-like"/>
    <property type="match status" value="1"/>
</dbReference>
<evidence type="ECO:0000259" key="4">
    <source>
        <dbReference type="PROSITE" id="PS50886"/>
    </source>
</evidence>
<name>A0A0A5FUW3_9BACI</name>
<reference evidence="5 6" key="1">
    <citation type="submission" date="2013-08" db="EMBL/GenBank/DDBJ databases">
        <authorList>
            <person name="Huang J."/>
            <person name="Wang G."/>
        </authorList>
    </citation>
    <scope>NUCLEOTIDE SEQUENCE [LARGE SCALE GENOMIC DNA]</scope>
    <source>
        <strain evidence="5 6">BH030004</strain>
    </source>
</reference>
<dbReference type="SUPFAM" id="SSF50249">
    <property type="entry name" value="Nucleic acid-binding proteins"/>
    <property type="match status" value="1"/>
</dbReference>
<dbReference type="FunFam" id="2.40.50.140:FF:000045">
    <property type="entry name" value="Phenylalanine--tRNA ligase beta subunit"/>
    <property type="match status" value="1"/>
</dbReference>
<dbReference type="Proteomes" id="UP000030403">
    <property type="component" value="Unassembled WGS sequence"/>
</dbReference>
<evidence type="ECO:0000256" key="3">
    <source>
        <dbReference type="PROSITE-ProRule" id="PRU00209"/>
    </source>
</evidence>
<dbReference type="AlphaFoldDB" id="A0A0A5FUW3"/>
<dbReference type="Gene3D" id="2.40.50.140">
    <property type="entry name" value="Nucleic acid-binding proteins"/>
    <property type="match status" value="1"/>
</dbReference>
<sequence length="202" mass="22217">MQVYYNHSGIGDVLIFPLQKGEDRDNVHHEKHGDVIKITDSESGHTLGYNIFQASTYFNLQENGAIALTEDFLKEIQEVFQKNELDDKLDIDLSPKFVVGYVKEKDQHENADKLSVCKVDVGDELLQIVCGAPNVDAGQKVVVAKVGAVMPSGMEIKATELRGVPSNGMICSAKELGLPNAPKEKGILVLEDSYEVGQPFEQ</sequence>
<dbReference type="Pfam" id="PF14794">
    <property type="entry name" value="DUF4479"/>
    <property type="match status" value="1"/>
</dbReference>
<proteinExistence type="predicted"/>